<feature type="non-terminal residue" evidence="1">
    <location>
        <position position="1"/>
    </location>
</feature>
<sequence length="48" mass="5304">SSGGSDYPIDILRKAGVDMTTAEPFDKTMAVMNRTMDEIEAILEKKAR</sequence>
<protein>
    <recommendedName>
        <fullName evidence="2">Oligoendopeptidase F</fullName>
    </recommendedName>
</protein>
<dbReference type="EMBL" id="BARS01023912">
    <property type="protein sequence ID" value="GAG01851.1"/>
    <property type="molecule type" value="Genomic_DNA"/>
</dbReference>
<accession>X0VMR6</accession>
<evidence type="ECO:0008006" key="2">
    <source>
        <dbReference type="Google" id="ProtNLM"/>
    </source>
</evidence>
<dbReference type="Gene3D" id="1.10.1370.20">
    <property type="entry name" value="Oligoendopeptidase f, C-terminal domain"/>
    <property type="match status" value="1"/>
</dbReference>
<name>X0VMR6_9ZZZZ</name>
<dbReference type="InterPro" id="IPR042088">
    <property type="entry name" value="OligoPept_F_C"/>
</dbReference>
<proteinExistence type="predicted"/>
<reference evidence="1" key="1">
    <citation type="journal article" date="2014" name="Front. Microbiol.">
        <title>High frequency of phylogenetically diverse reductive dehalogenase-homologous genes in deep subseafloor sedimentary metagenomes.</title>
        <authorList>
            <person name="Kawai M."/>
            <person name="Futagami T."/>
            <person name="Toyoda A."/>
            <person name="Takaki Y."/>
            <person name="Nishi S."/>
            <person name="Hori S."/>
            <person name="Arai W."/>
            <person name="Tsubouchi T."/>
            <person name="Morono Y."/>
            <person name="Uchiyama I."/>
            <person name="Ito T."/>
            <person name="Fujiyama A."/>
            <person name="Inagaki F."/>
            <person name="Takami H."/>
        </authorList>
    </citation>
    <scope>NUCLEOTIDE SEQUENCE</scope>
    <source>
        <strain evidence="1">Expedition CK06-06</strain>
    </source>
</reference>
<comment type="caution">
    <text evidence="1">The sequence shown here is derived from an EMBL/GenBank/DDBJ whole genome shotgun (WGS) entry which is preliminary data.</text>
</comment>
<organism evidence="1">
    <name type="scientific">marine sediment metagenome</name>
    <dbReference type="NCBI Taxonomy" id="412755"/>
    <lineage>
        <taxon>unclassified sequences</taxon>
        <taxon>metagenomes</taxon>
        <taxon>ecological metagenomes</taxon>
    </lineage>
</organism>
<dbReference type="AlphaFoldDB" id="X0VMR6"/>
<evidence type="ECO:0000313" key="1">
    <source>
        <dbReference type="EMBL" id="GAG01851.1"/>
    </source>
</evidence>
<gene>
    <name evidence="1" type="ORF">S01H1_38032</name>
</gene>
<dbReference type="SUPFAM" id="SSF55486">
    <property type="entry name" value="Metalloproteases ('zincins'), catalytic domain"/>
    <property type="match status" value="1"/>
</dbReference>